<dbReference type="SUPFAM" id="SSF51445">
    <property type="entry name" value="(Trans)glycosidases"/>
    <property type="match status" value="1"/>
</dbReference>
<gene>
    <name evidence="7" type="primary">ybbD</name>
    <name evidence="7" type="ordered locus">SNE_A05320</name>
</gene>
<evidence type="ECO:0000313" key="7">
    <source>
        <dbReference type="EMBL" id="CCB88409.1"/>
    </source>
</evidence>
<dbReference type="STRING" id="331113.SNE_A05320"/>
<feature type="domain" description="Glycoside hydrolase family 3 N-terminal" evidence="6">
    <location>
        <begin position="31"/>
        <end position="350"/>
    </location>
</feature>
<comment type="similarity">
    <text evidence="2">Belongs to the glycosyl hydrolase 3 family.</text>
</comment>
<dbReference type="GO" id="GO:0004563">
    <property type="term" value="F:beta-N-acetylhexosaminidase activity"/>
    <property type="evidence" value="ECO:0007669"/>
    <property type="project" value="UniProtKB-EC"/>
</dbReference>
<dbReference type="KEGG" id="sng:SNE_A05320"/>
<dbReference type="eggNOG" id="COG1472">
    <property type="taxonomic scope" value="Bacteria"/>
</dbReference>
<dbReference type="GO" id="GO:0009254">
    <property type="term" value="P:peptidoglycan turnover"/>
    <property type="evidence" value="ECO:0007669"/>
    <property type="project" value="TreeGrafter"/>
</dbReference>
<evidence type="ECO:0000259" key="6">
    <source>
        <dbReference type="Pfam" id="PF00933"/>
    </source>
</evidence>
<dbReference type="InterPro" id="IPR001764">
    <property type="entry name" value="Glyco_hydro_3_N"/>
</dbReference>
<dbReference type="Pfam" id="PF00933">
    <property type="entry name" value="Glyco_hydro_3"/>
    <property type="match status" value="1"/>
</dbReference>
<dbReference type="PANTHER" id="PTHR30480">
    <property type="entry name" value="BETA-HEXOSAMINIDASE-RELATED"/>
    <property type="match status" value="1"/>
</dbReference>
<dbReference type="EMBL" id="FR872582">
    <property type="protein sequence ID" value="CCB88409.1"/>
    <property type="molecule type" value="Genomic_DNA"/>
</dbReference>
<evidence type="ECO:0000256" key="4">
    <source>
        <dbReference type="ARBA" id="ARBA00022801"/>
    </source>
</evidence>
<evidence type="ECO:0000256" key="5">
    <source>
        <dbReference type="ARBA" id="ARBA00023295"/>
    </source>
</evidence>
<sequence length="517" mass="57750">MTQIFIALFLACSIFLYADWAEETLMGMSREEKVGQFFAISIAPPRGEKHLRHIQSFLKSFPVGGVLLKQAHPEEQVSFLNAVQESSKIPLLTFADAEWGLGMRMRETFSYPRNLTLGAVQNLELLREMGRQIGKQCQLVGAHINLAPVVDINTNPENPVIHRRAFGDDSFQVSVHAQALYQGMQEMGILACVKHFPGHGDTSIDSHHDLPLVTHPLERLQSIEFVPFSQAIQGGVACVMSAHLLVPALDSIPCTFSYPLITQILQEQLGFEGLIITDALNMKALTNYYEKGEVGLKAFLAGHHILLYGSHRDEVVDAILDEFVPVAFQAIMSAEISEEEIDRRVLKILKIKQNLGLHENRFVPEREDLMEKLHNTAYAELISLLFEEAVTLFRDEGLPSQGEKIAFVQLGRDEISPFCADLQETFDVTPIQYEQGISLDGYDRIILALYQAEVPKELRMLHATTVIFTTPYVLKDCPKSGTIIVGYEGVRDAEKAVLKVIKGEVKAEGKLPIGSFH</sequence>
<reference evidence="7 8" key="2">
    <citation type="journal article" date="2011" name="Mol. Biol. Evol.">
        <title>Unity in variety--the pan-genome of the Chlamydiae.</title>
        <authorList>
            <person name="Collingro A."/>
            <person name="Tischler P."/>
            <person name="Weinmaier T."/>
            <person name="Penz T."/>
            <person name="Heinz E."/>
            <person name="Brunham R.C."/>
            <person name="Read T.D."/>
            <person name="Bavoil P.M."/>
            <person name="Sachse K."/>
            <person name="Kahane S."/>
            <person name="Friedman M.G."/>
            <person name="Rattei T."/>
            <person name="Myers G.S."/>
            <person name="Horn M."/>
        </authorList>
    </citation>
    <scope>NUCLEOTIDE SEQUENCE [LARGE SCALE GENOMIC DNA]</scope>
    <source>
        <strain evidence="8">ATCC VR-1471 / Z</strain>
    </source>
</reference>
<dbReference type="HOGENOM" id="CLU_008392_5_3_0"/>
<dbReference type="PANTHER" id="PTHR30480:SF13">
    <property type="entry name" value="BETA-HEXOSAMINIDASE"/>
    <property type="match status" value="1"/>
</dbReference>
<evidence type="ECO:0000313" key="8">
    <source>
        <dbReference type="Proteomes" id="UP000000496"/>
    </source>
</evidence>
<dbReference type="Gene3D" id="3.20.20.300">
    <property type="entry name" value="Glycoside hydrolase, family 3, N-terminal domain"/>
    <property type="match status" value="1"/>
</dbReference>
<comment type="catalytic activity">
    <reaction evidence="1">
        <text>Hydrolysis of terminal non-reducing N-acetyl-D-hexosamine residues in N-acetyl-beta-D-hexosaminides.</text>
        <dbReference type="EC" id="3.2.1.52"/>
    </reaction>
</comment>
<keyword evidence="7" id="KW-0449">Lipoprotein</keyword>
<keyword evidence="5" id="KW-0326">Glycosidase</keyword>
<dbReference type="InterPro" id="IPR036962">
    <property type="entry name" value="Glyco_hydro_3_N_sf"/>
</dbReference>
<keyword evidence="4" id="KW-0378">Hydrolase</keyword>
<accession>F8L6R1</accession>
<dbReference type="EC" id="3.2.1.52" evidence="3"/>
<dbReference type="PRINTS" id="PR00133">
    <property type="entry name" value="GLHYDRLASE3"/>
</dbReference>
<dbReference type="GO" id="GO:0005975">
    <property type="term" value="P:carbohydrate metabolic process"/>
    <property type="evidence" value="ECO:0007669"/>
    <property type="project" value="InterPro"/>
</dbReference>
<dbReference type="InterPro" id="IPR050226">
    <property type="entry name" value="NagZ_Beta-hexosaminidase"/>
</dbReference>
<evidence type="ECO:0000256" key="3">
    <source>
        <dbReference type="ARBA" id="ARBA00012663"/>
    </source>
</evidence>
<dbReference type="InterPro" id="IPR017853">
    <property type="entry name" value="GH"/>
</dbReference>
<organism evidence="7 8">
    <name type="scientific">Simkania negevensis (strain ATCC VR-1471 / DSM 27360 / Z)</name>
    <dbReference type="NCBI Taxonomy" id="331113"/>
    <lineage>
        <taxon>Bacteria</taxon>
        <taxon>Pseudomonadati</taxon>
        <taxon>Chlamydiota</taxon>
        <taxon>Chlamydiia</taxon>
        <taxon>Parachlamydiales</taxon>
        <taxon>Simkaniaceae</taxon>
        <taxon>Simkania</taxon>
    </lineage>
</organism>
<evidence type="ECO:0000256" key="2">
    <source>
        <dbReference type="ARBA" id="ARBA00005336"/>
    </source>
</evidence>
<reference key="1">
    <citation type="journal article" date="2011" name="Mol. Biol. Evol.">
        <title>Unity in variety -- the pan-genome of the Chlamydiae.</title>
        <authorList>
            <person name="Collingro A."/>
            <person name="Tischler P."/>
            <person name="Weinmaier T."/>
            <person name="Penz T."/>
            <person name="Heinz E."/>
            <person name="Brunham R.C."/>
            <person name="Read T.D."/>
            <person name="Bavoil P.M."/>
            <person name="Sachse K."/>
            <person name="Kahane S."/>
            <person name="Friedman M.G."/>
            <person name="Rattei T."/>
            <person name="Myers G.S.A."/>
            <person name="Horn M."/>
        </authorList>
    </citation>
    <scope>NUCLEOTIDE SEQUENCE</scope>
    <source>
        <strain>Z</strain>
    </source>
</reference>
<protein>
    <recommendedName>
        <fullName evidence="3">beta-N-acetylhexosaminidase</fullName>
        <ecNumber evidence="3">3.2.1.52</ecNumber>
    </recommendedName>
</protein>
<dbReference type="Proteomes" id="UP000000496">
    <property type="component" value="Chromosome gsn.131"/>
</dbReference>
<evidence type="ECO:0000256" key="1">
    <source>
        <dbReference type="ARBA" id="ARBA00001231"/>
    </source>
</evidence>
<keyword evidence="8" id="KW-1185">Reference proteome</keyword>
<name>F8L6R1_SIMNZ</name>
<dbReference type="AlphaFoldDB" id="F8L6R1"/>
<proteinExistence type="inferred from homology"/>